<keyword evidence="19" id="KW-1185">Reference proteome</keyword>
<evidence type="ECO:0000256" key="10">
    <source>
        <dbReference type="ARBA" id="ARBA00022840"/>
    </source>
</evidence>
<evidence type="ECO:0000256" key="12">
    <source>
        <dbReference type="ARBA" id="ARBA00023242"/>
    </source>
</evidence>
<reference evidence="18 19" key="2">
    <citation type="journal article" date="2021" name="Genomics">
        <title>High-quality reference genome for Clonorchis sinensis.</title>
        <authorList>
            <person name="Young N.D."/>
            <person name="Stroehlein A.J."/>
            <person name="Kinkar L."/>
            <person name="Wang T."/>
            <person name="Sohn W.M."/>
            <person name="Chang B.C.H."/>
            <person name="Kaur P."/>
            <person name="Weisz D."/>
            <person name="Dudchenko O."/>
            <person name="Aiden E.L."/>
            <person name="Korhonen P.K."/>
            <person name="Gasser R.B."/>
        </authorList>
    </citation>
    <scope>NUCLEOTIDE SEQUENCE [LARGE SCALE GENOMIC DNA]</scope>
    <source>
        <strain evidence="18">Cs-k2</strain>
    </source>
</reference>
<accession>A0A419PZC9</accession>
<evidence type="ECO:0000259" key="15">
    <source>
        <dbReference type="Pfam" id="PF04926"/>
    </source>
</evidence>
<name>A0A419PZC9_CLOSI</name>
<keyword evidence="8" id="KW-0479">Metal-binding</keyword>
<dbReference type="InterPro" id="IPR011068">
    <property type="entry name" value="NuclTrfase_I-like_C"/>
</dbReference>
<keyword evidence="10" id="KW-0067">ATP-binding</keyword>
<dbReference type="InterPro" id="IPR007010">
    <property type="entry name" value="PolA_pol_RNA-bd_dom"/>
</dbReference>
<evidence type="ECO:0000256" key="1">
    <source>
        <dbReference type="ARBA" id="ARBA00001936"/>
    </source>
</evidence>
<dbReference type="GO" id="GO:0031123">
    <property type="term" value="P:RNA 3'-end processing"/>
    <property type="evidence" value="ECO:0007669"/>
    <property type="project" value="InterPro"/>
</dbReference>
<dbReference type="Pfam" id="PF04926">
    <property type="entry name" value="PAP_RNA-bind"/>
    <property type="match status" value="1"/>
</dbReference>
<dbReference type="Proteomes" id="UP000286415">
    <property type="component" value="Unassembled WGS sequence"/>
</dbReference>
<comment type="subcellular location">
    <subcellularLocation>
        <location evidence="3">Nucleus</location>
    </subcellularLocation>
</comment>
<proteinExistence type="inferred from homology"/>
<keyword evidence="6" id="KW-0507">mRNA processing</keyword>
<evidence type="ECO:0000256" key="14">
    <source>
        <dbReference type="SAM" id="MobiDB-lite"/>
    </source>
</evidence>
<feature type="region of interest" description="Disordered" evidence="14">
    <location>
        <begin position="701"/>
        <end position="722"/>
    </location>
</feature>
<dbReference type="Pfam" id="PF20750">
    <property type="entry name" value="PAP_NTPase"/>
    <property type="match status" value="1"/>
</dbReference>
<dbReference type="Gene3D" id="1.10.1410.10">
    <property type="match status" value="1"/>
</dbReference>
<feature type="compositionally biased region" description="Low complexity" evidence="14">
    <location>
        <begin position="543"/>
        <end position="559"/>
    </location>
</feature>
<dbReference type="SUPFAM" id="SSF81301">
    <property type="entry name" value="Nucleotidyltransferase"/>
    <property type="match status" value="1"/>
</dbReference>
<comment type="cofactor">
    <cofactor evidence="1">
        <name>Mn(2+)</name>
        <dbReference type="ChEBI" id="CHEBI:29035"/>
    </cofactor>
</comment>
<dbReference type="InterPro" id="IPR043519">
    <property type="entry name" value="NT_sf"/>
</dbReference>
<evidence type="ECO:0000256" key="3">
    <source>
        <dbReference type="ARBA" id="ARBA00004123"/>
    </source>
</evidence>
<evidence type="ECO:0000256" key="2">
    <source>
        <dbReference type="ARBA" id="ARBA00001946"/>
    </source>
</evidence>
<feature type="domain" description="Poly(A) polymerase central" evidence="16">
    <location>
        <begin position="215"/>
        <end position="360"/>
    </location>
</feature>
<dbReference type="PANTHER" id="PTHR10682:SF10">
    <property type="entry name" value="POLYNUCLEOTIDE ADENYLYLTRANSFERASE"/>
    <property type="match status" value="1"/>
</dbReference>
<dbReference type="SUPFAM" id="SSF55003">
    <property type="entry name" value="PAP/Archaeal CCA-adding enzyme, C-terminal domain"/>
    <property type="match status" value="1"/>
</dbReference>
<feature type="compositionally biased region" description="Basic residues" evidence="14">
    <location>
        <begin position="710"/>
        <end position="722"/>
    </location>
</feature>
<feature type="compositionally biased region" description="Low complexity" evidence="14">
    <location>
        <begin position="605"/>
        <end position="626"/>
    </location>
</feature>
<evidence type="ECO:0000259" key="17">
    <source>
        <dbReference type="Pfam" id="PF20750"/>
    </source>
</evidence>
<dbReference type="FunCoup" id="A0A419PZC9">
    <property type="interactions" value="1387"/>
</dbReference>
<dbReference type="GO" id="GO:0005524">
    <property type="term" value="F:ATP binding"/>
    <property type="evidence" value="ECO:0007669"/>
    <property type="project" value="UniProtKB-KW"/>
</dbReference>
<dbReference type="InParanoid" id="A0A419PZC9"/>
<feature type="domain" description="Poly(A) polymerase nucleotidyltransferase" evidence="17">
    <location>
        <begin position="15"/>
        <end position="210"/>
    </location>
</feature>
<keyword evidence="7" id="KW-0808">Transferase</keyword>
<comment type="caution">
    <text evidence="18">The sequence shown here is derived from an EMBL/GenBank/DDBJ whole genome shotgun (WGS) entry which is preliminary data.</text>
</comment>
<dbReference type="SUPFAM" id="SSF81631">
    <property type="entry name" value="PAP/OAS1 substrate-binding domain"/>
    <property type="match status" value="1"/>
</dbReference>
<keyword evidence="12" id="KW-0539">Nucleus</keyword>
<dbReference type="EMBL" id="NIRI02000042">
    <property type="protein sequence ID" value="KAG5451638.1"/>
    <property type="molecule type" value="Genomic_DNA"/>
</dbReference>
<feature type="region of interest" description="Disordered" evidence="14">
    <location>
        <begin position="580"/>
        <end position="666"/>
    </location>
</feature>
<evidence type="ECO:0000256" key="7">
    <source>
        <dbReference type="ARBA" id="ARBA00022679"/>
    </source>
</evidence>
<dbReference type="GO" id="GO:0006397">
    <property type="term" value="P:mRNA processing"/>
    <property type="evidence" value="ECO:0007669"/>
    <property type="project" value="UniProtKB-KW"/>
</dbReference>
<dbReference type="Gene3D" id="3.30.460.10">
    <property type="entry name" value="Beta Polymerase, domain 2"/>
    <property type="match status" value="1"/>
</dbReference>
<reference evidence="18 19" key="1">
    <citation type="journal article" date="2018" name="Biotechnol. Adv.">
        <title>Improved genomic resources and new bioinformatic workflow for the carcinogenic parasite Clonorchis sinensis: Biotechnological implications.</title>
        <authorList>
            <person name="Wang D."/>
            <person name="Korhonen P.K."/>
            <person name="Gasser R.B."/>
            <person name="Young N.D."/>
        </authorList>
    </citation>
    <scope>NUCLEOTIDE SEQUENCE [LARGE SCALE GENOMIC DNA]</scope>
    <source>
        <strain evidence="18">Cs-k2</strain>
    </source>
</reference>
<evidence type="ECO:0000256" key="11">
    <source>
        <dbReference type="ARBA" id="ARBA00022842"/>
    </source>
</evidence>
<keyword evidence="9" id="KW-0547">Nucleotide-binding</keyword>
<dbReference type="Pfam" id="PF04928">
    <property type="entry name" value="PAP_central"/>
    <property type="match status" value="1"/>
</dbReference>
<dbReference type="GO" id="GO:0005634">
    <property type="term" value="C:nucleus"/>
    <property type="evidence" value="ECO:0007669"/>
    <property type="project" value="UniProtKB-SubCell"/>
</dbReference>
<comment type="catalytic activity">
    <reaction evidence="13">
        <text>RNA(n) + ATP = RNA(n)-3'-adenine ribonucleotide + diphosphate</text>
        <dbReference type="Rhea" id="RHEA:11332"/>
        <dbReference type="Rhea" id="RHEA-COMP:14527"/>
        <dbReference type="Rhea" id="RHEA-COMP:17347"/>
        <dbReference type="ChEBI" id="CHEBI:30616"/>
        <dbReference type="ChEBI" id="CHEBI:33019"/>
        <dbReference type="ChEBI" id="CHEBI:140395"/>
        <dbReference type="ChEBI" id="CHEBI:173115"/>
        <dbReference type="EC" id="2.7.7.19"/>
    </reaction>
</comment>
<keyword evidence="11" id="KW-0460">Magnesium</keyword>
<comment type="cofactor">
    <cofactor evidence="2">
        <name>Mg(2+)</name>
        <dbReference type="ChEBI" id="CHEBI:18420"/>
    </cofactor>
</comment>
<protein>
    <recommendedName>
        <fullName evidence="5">polynucleotide adenylyltransferase</fullName>
        <ecNumber evidence="5">2.7.7.19</ecNumber>
    </recommendedName>
</protein>
<dbReference type="STRING" id="79923.A0A419PZC9"/>
<evidence type="ECO:0000256" key="9">
    <source>
        <dbReference type="ARBA" id="ARBA00022741"/>
    </source>
</evidence>
<evidence type="ECO:0000313" key="19">
    <source>
        <dbReference type="Proteomes" id="UP000286415"/>
    </source>
</evidence>
<sequence>MSSKPGDEIPPQCLGETGALSFKKPTEQDLKDSQELETTLAQLDIFETPEEITQRREALMRLQEISNKWIKQKAVEQNLPPHVAKATTGKIFTFGSYRLGVNFKGADVDSLLVVPRFITRQEFFSEFQSVLSENPHVEDIHAVVDAFVPVLKLKFMGVEIDLLFAQIDQMNIAENFNLCENTEVLMRNMDEHDVRSINGVRVNEDILNLVYNKNSFKVALKVIRFWAKRRNIYSNTLGFLGGVSWAILVSRICQLYPYASPSMLVYLFFKIFSQWPWPKPVRLRESEYIPSLCLPVWDPRLNLMDQYHLMPILTPSYPSQNSAYNVQRSNRIILERELKQGLTVSSDALLHKQPWSNLFEPAFFFRYRHYVVVIVTGSAKRSFLELCGLVESRLRVLVSNFELNRYVKIAHVNCRSYGKGPSDEDAELVRKWFIGMEFDRNPNSLTTVVNHACTEKPTLNVDLSENINSFEKSIERGLSNDDLTNTVTVKYVKKSQLHQFVSAEDMDEIKRQAAKAAISETAKASECSKASPYPSVGSDKGESMPSPASSSDLLSGAASPASLQRSSSCASVVNVTLQAASPSQNRACSDPQKDEPAVTNGSSCPENSISAEASNNSSPAVSNSIAGPSKSSPDRCPLAPAQAQKRQSPPKNLSDSSGDDVKRKRLSVDNTKLTSVVIEKKMKSFSCNTLSVPSCHATRRKHEGWDTSRLHKPRQGKSRARGRVRTTNLPVKWGAREPLCVCLETLNDMAANRCQWRSWWQFLFRITSESTHCVEMAWLRRELSDQKVRASNPTSASRLHLYRLGQPGSIWTLVLPSGGMAPKGFRSACQVSFDVFLNLLGVRGARWLKWLEREFTDREVRGSNPTSASRLPLSRLGQPGSIPALLTCGASPEFFGLRGARWLKWLEREFTDREVRGSNPTSASRLPLSRLGQPGSIPALVLPLSGMAARHRKDKNPTDNFPGVLTANQMGSPTGVTWFGRWENNICHFGTVISSVTSVQLFRLGLFSPAPVSDEQNASGIPSTCSNQRVGAALK</sequence>
<feature type="compositionally biased region" description="Polar residues" evidence="14">
    <location>
        <begin position="644"/>
        <end position="656"/>
    </location>
</feature>
<dbReference type="GO" id="GO:0003723">
    <property type="term" value="F:RNA binding"/>
    <property type="evidence" value="ECO:0007669"/>
    <property type="project" value="InterPro"/>
</dbReference>
<feature type="region of interest" description="Disordered" evidence="14">
    <location>
        <begin position="520"/>
        <end position="559"/>
    </location>
</feature>
<dbReference type="FunFam" id="3.30.460.10:FF:000002">
    <property type="entry name" value="Poly(A) polymerase alpha, putative"/>
    <property type="match status" value="1"/>
</dbReference>
<organism evidence="18 19">
    <name type="scientific">Clonorchis sinensis</name>
    <name type="common">Chinese liver fluke</name>
    <dbReference type="NCBI Taxonomy" id="79923"/>
    <lineage>
        <taxon>Eukaryota</taxon>
        <taxon>Metazoa</taxon>
        <taxon>Spiralia</taxon>
        <taxon>Lophotrochozoa</taxon>
        <taxon>Platyhelminthes</taxon>
        <taxon>Trematoda</taxon>
        <taxon>Digenea</taxon>
        <taxon>Opisthorchiida</taxon>
        <taxon>Opisthorchiata</taxon>
        <taxon>Opisthorchiidae</taxon>
        <taxon>Clonorchis</taxon>
    </lineage>
</organism>
<comment type="similarity">
    <text evidence="4">Belongs to the poly(A) polymerase family.</text>
</comment>
<dbReference type="OrthoDB" id="412748at2759"/>
<dbReference type="InterPro" id="IPR048840">
    <property type="entry name" value="PolA_pol_NTPase"/>
</dbReference>
<dbReference type="CDD" id="cd05402">
    <property type="entry name" value="NT_PAP_TUTase"/>
    <property type="match status" value="1"/>
</dbReference>
<dbReference type="Gene3D" id="3.30.70.590">
    <property type="entry name" value="Poly(A) polymerase predicted RNA binding domain"/>
    <property type="match status" value="1"/>
</dbReference>
<feature type="domain" description="Poly(A) polymerase RNA-binding" evidence="15">
    <location>
        <begin position="363"/>
        <end position="421"/>
    </location>
</feature>
<gene>
    <name evidence="18" type="ORF">CSKR_111804</name>
</gene>
<evidence type="ECO:0000256" key="13">
    <source>
        <dbReference type="ARBA" id="ARBA00048830"/>
    </source>
</evidence>
<evidence type="ECO:0000256" key="4">
    <source>
        <dbReference type="ARBA" id="ARBA00010912"/>
    </source>
</evidence>
<dbReference type="GO" id="GO:1990817">
    <property type="term" value="F:poly(A) RNA polymerase activity"/>
    <property type="evidence" value="ECO:0007669"/>
    <property type="project" value="UniProtKB-EC"/>
</dbReference>
<evidence type="ECO:0000256" key="6">
    <source>
        <dbReference type="ARBA" id="ARBA00022664"/>
    </source>
</evidence>
<evidence type="ECO:0000313" key="18">
    <source>
        <dbReference type="EMBL" id="KAG5451638.1"/>
    </source>
</evidence>
<dbReference type="InterPro" id="IPR007012">
    <property type="entry name" value="PolA_pol_cen_dom"/>
</dbReference>
<evidence type="ECO:0000259" key="16">
    <source>
        <dbReference type="Pfam" id="PF04928"/>
    </source>
</evidence>
<evidence type="ECO:0000256" key="8">
    <source>
        <dbReference type="ARBA" id="ARBA00022723"/>
    </source>
</evidence>
<dbReference type="FunFam" id="1.10.1410.10:FF:000001">
    <property type="entry name" value="Putative poly(A) polymerase gamma"/>
    <property type="match status" value="1"/>
</dbReference>
<dbReference type="AlphaFoldDB" id="A0A419PZC9"/>
<dbReference type="EC" id="2.7.7.19" evidence="5"/>
<dbReference type="PANTHER" id="PTHR10682">
    <property type="entry name" value="POLY A POLYMERASE"/>
    <property type="match status" value="1"/>
</dbReference>
<evidence type="ECO:0000256" key="5">
    <source>
        <dbReference type="ARBA" id="ARBA00012388"/>
    </source>
</evidence>
<dbReference type="GO" id="GO:0046872">
    <property type="term" value="F:metal ion binding"/>
    <property type="evidence" value="ECO:0007669"/>
    <property type="project" value="UniProtKB-KW"/>
</dbReference>